<name>C9L7R3_BLAHA</name>
<dbReference type="HOGENOM" id="CLU_3165170_0_0_9"/>
<evidence type="ECO:0000313" key="2">
    <source>
        <dbReference type="Proteomes" id="UP000003755"/>
    </source>
</evidence>
<proteinExistence type="predicted"/>
<organism evidence="1 2">
    <name type="scientific">Blautia hansenii DSM 20583</name>
    <dbReference type="NCBI Taxonomy" id="537007"/>
    <lineage>
        <taxon>Bacteria</taxon>
        <taxon>Bacillati</taxon>
        <taxon>Bacillota</taxon>
        <taxon>Clostridia</taxon>
        <taxon>Lachnospirales</taxon>
        <taxon>Lachnospiraceae</taxon>
        <taxon>Blautia</taxon>
    </lineage>
</organism>
<sequence>MNFILEAKNIVLYKLGKNKNVSVVPEKEYKLIWGKYNPNRWGNKEIA</sequence>
<gene>
    <name evidence="1" type="ORF">BLAHAN_05433</name>
</gene>
<dbReference type="AlphaFoldDB" id="C9L7R3"/>
<protein>
    <submittedName>
        <fullName evidence="1">Uncharacterized protein</fullName>
    </submittedName>
</protein>
<keyword evidence="2" id="KW-1185">Reference proteome</keyword>
<accession>C9L7R3</accession>
<dbReference type="EMBL" id="ABYU02000016">
    <property type="protein sequence ID" value="EEX21808.1"/>
    <property type="molecule type" value="Genomic_DNA"/>
</dbReference>
<dbReference type="STRING" id="537007.BLAHAN_05433"/>
<reference evidence="1" key="1">
    <citation type="submission" date="2009-09" db="EMBL/GenBank/DDBJ databases">
        <authorList>
            <person name="Weinstock G."/>
            <person name="Sodergren E."/>
            <person name="Clifton S."/>
            <person name="Fulton L."/>
            <person name="Fulton B."/>
            <person name="Courtney L."/>
            <person name="Fronick C."/>
            <person name="Harrison M."/>
            <person name="Strong C."/>
            <person name="Farmer C."/>
            <person name="Delahaunty K."/>
            <person name="Markovic C."/>
            <person name="Hall O."/>
            <person name="Minx P."/>
            <person name="Tomlinson C."/>
            <person name="Mitreva M."/>
            <person name="Nelson J."/>
            <person name="Hou S."/>
            <person name="Wollam A."/>
            <person name="Pepin K.H."/>
            <person name="Johnson M."/>
            <person name="Bhonagiri V."/>
            <person name="Nash W.E."/>
            <person name="Warren W."/>
            <person name="Chinwalla A."/>
            <person name="Mardis E.R."/>
            <person name="Wilson R.K."/>
        </authorList>
    </citation>
    <scope>NUCLEOTIDE SEQUENCE [LARGE SCALE GENOMIC DNA]</scope>
    <source>
        <strain evidence="1">DSM 20583</strain>
    </source>
</reference>
<dbReference type="Proteomes" id="UP000003755">
    <property type="component" value="Unassembled WGS sequence"/>
</dbReference>
<comment type="caution">
    <text evidence="1">The sequence shown here is derived from an EMBL/GenBank/DDBJ whole genome shotgun (WGS) entry which is preliminary data.</text>
</comment>
<evidence type="ECO:0000313" key="1">
    <source>
        <dbReference type="EMBL" id="EEX21808.1"/>
    </source>
</evidence>